<comment type="caution">
    <text evidence="3">The sequence shown here is derived from an EMBL/GenBank/DDBJ whole genome shotgun (WGS) entry which is preliminary data.</text>
</comment>
<reference evidence="3" key="1">
    <citation type="submission" date="2021-10" db="EMBL/GenBank/DDBJ databases">
        <title>Anaerobic single-cell dispensing facilitates the cultivation of human gut bacteria.</title>
        <authorList>
            <person name="Afrizal A."/>
        </authorList>
    </citation>
    <scope>NUCLEOTIDE SEQUENCE</scope>
    <source>
        <strain evidence="3">CLA-AA-H215</strain>
    </source>
</reference>
<dbReference type="PIRSF" id="PIRSF027386">
    <property type="entry name" value="UCP027386_ABC_sbc_TM0202"/>
    <property type="match status" value="1"/>
</dbReference>
<evidence type="ECO:0000256" key="1">
    <source>
        <dbReference type="SAM" id="SignalP"/>
    </source>
</evidence>
<dbReference type="Pfam" id="PF09084">
    <property type="entry name" value="NMT1"/>
    <property type="match status" value="1"/>
</dbReference>
<gene>
    <name evidence="3" type="ORF">LKD81_08195</name>
</gene>
<dbReference type="AlphaFoldDB" id="A0AAE3JFP9"/>
<evidence type="ECO:0000313" key="4">
    <source>
        <dbReference type="Proteomes" id="UP001198182"/>
    </source>
</evidence>
<proteinExistence type="predicted"/>
<dbReference type="PANTHER" id="PTHR30024">
    <property type="entry name" value="ALIPHATIC SULFONATES-BINDING PROTEIN-RELATED"/>
    <property type="match status" value="1"/>
</dbReference>
<keyword evidence="4" id="KW-1185">Reference proteome</keyword>
<feature type="chain" id="PRO_5042231610" evidence="1">
    <location>
        <begin position="22"/>
        <end position="361"/>
    </location>
</feature>
<dbReference type="EMBL" id="JAJEQR010000020">
    <property type="protein sequence ID" value="MCC2230977.1"/>
    <property type="molecule type" value="Genomic_DNA"/>
</dbReference>
<feature type="domain" description="SsuA/THI5-like" evidence="2">
    <location>
        <begin position="142"/>
        <end position="295"/>
    </location>
</feature>
<dbReference type="PROSITE" id="PS51257">
    <property type="entry name" value="PROKAR_LIPOPROTEIN"/>
    <property type="match status" value="1"/>
</dbReference>
<dbReference type="PANTHER" id="PTHR30024:SF46">
    <property type="entry name" value="ABC TRANSPORTER, SUBSTRATE-BINDING LIPOPROTEIN"/>
    <property type="match status" value="1"/>
</dbReference>
<evidence type="ECO:0000313" key="3">
    <source>
        <dbReference type="EMBL" id="MCC2230977.1"/>
    </source>
</evidence>
<keyword evidence="1" id="KW-0732">Signal</keyword>
<organism evidence="3 4">
    <name type="scientific">Hominifimenecus microfluidus</name>
    <dbReference type="NCBI Taxonomy" id="2885348"/>
    <lineage>
        <taxon>Bacteria</taxon>
        <taxon>Bacillati</taxon>
        <taxon>Bacillota</taxon>
        <taxon>Clostridia</taxon>
        <taxon>Lachnospirales</taxon>
        <taxon>Lachnospiraceae</taxon>
        <taxon>Hominifimenecus</taxon>
    </lineage>
</organism>
<dbReference type="InterPro" id="IPR027024">
    <property type="entry name" value="UCP027386_ABC_sbc_TM0202"/>
</dbReference>
<dbReference type="RefSeq" id="WP_308453513.1">
    <property type="nucleotide sequence ID" value="NZ_JAJEQR010000020.1"/>
</dbReference>
<feature type="signal peptide" evidence="1">
    <location>
        <begin position="1"/>
        <end position="21"/>
    </location>
</feature>
<accession>A0AAE3JFP9</accession>
<dbReference type="SUPFAM" id="SSF53850">
    <property type="entry name" value="Periplasmic binding protein-like II"/>
    <property type="match status" value="1"/>
</dbReference>
<protein>
    <submittedName>
        <fullName evidence="3">ABC transporter substrate-binding protein</fullName>
    </submittedName>
</protein>
<sequence>MKKRKMTAIISALAVSAGLLAGCGGSSNATTAAPTSEAATEAVSAAESSAEETTAAAAESESESVAAASAEDAVIRVGALKGPTSMGLVNMMDEHPEYSYTMETAADAITAGIVSGDLDIALVPANLASVLYNKTQGGISVIDINTTSVLYIVSSDENLASMKDLAGKTVYLTGKGTTPDYVLQYLLAANDMSADDVTLEYKSEATEVASVLAEDPDAIGLLPQPFVTAACMQNDQLKVVLSLEDEWEKVQSGSIVTGVTIVRNEFLSEHQDLVDEFLAAHEKSAYEVNDNPAAAAEKIVELGIVAKQPIAEKAIPMCGITCITGDDMKASLSAYLEVLHGQAPESVGGTLPADDFYYGVQ</sequence>
<dbReference type="Proteomes" id="UP001198182">
    <property type="component" value="Unassembled WGS sequence"/>
</dbReference>
<dbReference type="Gene3D" id="3.40.190.10">
    <property type="entry name" value="Periplasmic binding protein-like II"/>
    <property type="match status" value="2"/>
</dbReference>
<dbReference type="InterPro" id="IPR015168">
    <property type="entry name" value="SsuA/THI5"/>
</dbReference>
<evidence type="ECO:0000259" key="2">
    <source>
        <dbReference type="Pfam" id="PF09084"/>
    </source>
</evidence>
<name>A0AAE3JFP9_9FIRM</name>